<dbReference type="EMBL" id="MT631470">
    <property type="protein sequence ID" value="QNO51452.1"/>
    <property type="molecule type" value="Genomic_DNA"/>
</dbReference>
<proteinExistence type="inferred from homology"/>
<dbReference type="InterPro" id="IPR002853">
    <property type="entry name" value="TFIIE_asu"/>
</dbReference>
<keyword evidence="3 4" id="KW-0804">Transcription</keyword>
<dbReference type="Gene3D" id="1.10.10.10">
    <property type="entry name" value="Winged helix-like DNA-binding domain superfamily/Winged helix DNA-binding domain"/>
    <property type="match status" value="1"/>
</dbReference>
<dbReference type="PROSITE" id="PS51344">
    <property type="entry name" value="HTH_TFE_IIE"/>
    <property type="match status" value="1"/>
</dbReference>
<protein>
    <recommendedName>
        <fullName evidence="4">Transcription factor E</fullName>
        <shortName evidence="4">TFE</shortName>
    </recommendedName>
    <alternativeName>
        <fullName evidence="4">TFIIE subunit alpha homolog</fullName>
    </alternativeName>
    <alternativeName>
        <fullName evidence="4">Transcription initiation factor TFIIE</fullName>
    </alternativeName>
</protein>
<dbReference type="SUPFAM" id="SSF46785">
    <property type="entry name" value="Winged helix' DNA-binding domain"/>
    <property type="match status" value="1"/>
</dbReference>
<comment type="similarity">
    <text evidence="4">Belongs to the TFE family.</text>
</comment>
<evidence type="ECO:0000256" key="1">
    <source>
        <dbReference type="ARBA" id="ARBA00023015"/>
    </source>
</evidence>
<dbReference type="SMART" id="SM00531">
    <property type="entry name" value="TFIIE"/>
    <property type="match status" value="1"/>
</dbReference>
<accession>A0A7G9YTW8</accession>
<keyword evidence="1 4" id="KW-0805">Transcription regulation</keyword>
<dbReference type="InterPro" id="IPR036388">
    <property type="entry name" value="WH-like_DNA-bd_sf"/>
</dbReference>
<dbReference type="InterPro" id="IPR017919">
    <property type="entry name" value="TFIIE/TFIIEa_HTH"/>
</dbReference>
<evidence type="ECO:0000313" key="6">
    <source>
        <dbReference type="EMBL" id="QNO51452.1"/>
    </source>
</evidence>
<dbReference type="PIRSF" id="PIRSF006373">
    <property type="entry name" value="TF_E_archaea"/>
    <property type="match status" value="1"/>
</dbReference>
<comment type="function">
    <text evidence="4">Transcription factor that plays a role in the activation of archaeal genes transcribed by RNA polymerase. Facilitates transcription initiation by enhancing TATA-box recognition by TATA-box-binding protein (Tbp), and transcription factor B (Tfb) and RNA polymerase recruitment. Not absolutely required for transcription in vitro, but particularly important in cases where Tbp or Tfb function is not optimal. It dynamically alters the nucleic acid-binding properties of RNA polymerases by stabilizing the initiation complex and destabilizing elongation complexes. Seems to translocate with the RNA polymerase following initiation and acts by binding to the non template strand of the transcription bubble in elongation complexes.</text>
</comment>
<dbReference type="GO" id="GO:0003677">
    <property type="term" value="F:DNA binding"/>
    <property type="evidence" value="ECO:0007669"/>
    <property type="project" value="UniProtKB-KW"/>
</dbReference>
<dbReference type="GO" id="GO:0006355">
    <property type="term" value="P:regulation of DNA-templated transcription"/>
    <property type="evidence" value="ECO:0007669"/>
    <property type="project" value="InterPro"/>
</dbReference>
<evidence type="ECO:0000259" key="5">
    <source>
        <dbReference type="PROSITE" id="PS51344"/>
    </source>
</evidence>
<dbReference type="GO" id="GO:0006367">
    <property type="term" value="P:transcription initiation at RNA polymerase II promoter"/>
    <property type="evidence" value="ECO:0007669"/>
    <property type="project" value="InterPro"/>
</dbReference>
<evidence type="ECO:0000256" key="2">
    <source>
        <dbReference type="ARBA" id="ARBA00023125"/>
    </source>
</evidence>
<evidence type="ECO:0000256" key="3">
    <source>
        <dbReference type="ARBA" id="ARBA00023163"/>
    </source>
</evidence>
<comment type="domain">
    <text evidence="4">The winged helix domain is involved in binding to DNA in the preinitiation complex.</text>
</comment>
<name>A0A7G9YTW8_9EURY</name>
<dbReference type="Pfam" id="PF02002">
    <property type="entry name" value="TFIIE_alpha"/>
    <property type="match status" value="1"/>
</dbReference>
<keyword evidence="2 4" id="KW-0238">DNA-binding</keyword>
<comment type="subunit">
    <text evidence="4">Monomer. Interaction with RNA polymerase subunits RpoF and RpoE is necessary for Tfe stimulatory transcription activity. Able to interact with Tbp and RNA polymerase in the absence of DNA promoter. Interacts both with the preinitiation and elongation complexes.</text>
</comment>
<dbReference type="InterPro" id="IPR036390">
    <property type="entry name" value="WH_DNA-bd_sf"/>
</dbReference>
<organism evidence="6">
    <name type="scientific">Candidatus Methanophagaceae archaeon ANME-1 ERB6</name>
    <dbReference type="NCBI Taxonomy" id="2759912"/>
    <lineage>
        <taxon>Archaea</taxon>
        <taxon>Methanobacteriati</taxon>
        <taxon>Methanobacteriota</taxon>
        <taxon>Stenosarchaea group</taxon>
        <taxon>Methanomicrobia</taxon>
        <taxon>Candidatus Methanophagales</taxon>
        <taxon>Candidatus Methanophagaceae</taxon>
    </lineage>
</organism>
<gene>
    <name evidence="4 6" type="primary">tfe</name>
    <name evidence="6" type="ORF">OGFGKJAA_00018</name>
</gene>
<dbReference type="InterPro" id="IPR016481">
    <property type="entry name" value="TF_E_archaea"/>
</dbReference>
<feature type="domain" description="HTH TFE/IIEalpha-type" evidence="5">
    <location>
        <begin position="5"/>
        <end position="87"/>
    </location>
</feature>
<evidence type="ECO:0000256" key="4">
    <source>
        <dbReference type="HAMAP-Rule" id="MF_01909"/>
    </source>
</evidence>
<sequence>MFETNKFIVREYFRKMIGEEGMRIMGTVPEGEITDEEIARLSDTKLTAVRKVLYTLYENRIAEYRTERDDTSGWITYLWRFNYDNIKKIMGDEADGLLTGLNSQLEDERKGVFYQCSCQRISFEEAAAKDFMCDECNSNFEYVDNQDLIGELEEKIEEIEQWKREIKKG</sequence>
<dbReference type="AlphaFoldDB" id="A0A7G9YTW8"/>
<dbReference type="InterPro" id="IPR024550">
    <property type="entry name" value="TFIIEa/SarR/Rpc3_HTH_dom"/>
</dbReference>
<dbReference type="HAMAP" id="MF_01909">
    <property type="entry name" value="TFE_arch"/>
    <property type="match status" value="1"/>
</dbReference>
<reference evidence="6" key="1">
    <citation type="submission" date="2020-06" db="EMBL/GenBank/DDBJ databases">
        <title>Unique genomic features of the anaerobic methanotrophic archaea.</title>
        <authorList>
            <person name="Chadwick G.L."/>
            <person name="Skennerton C.T."/>
            <person name="Laso-Perez R."/>
            <person name="Leu A.O."/>
            <person name="Speth D.R."/>
            <person name="Yu H."/>
            <person name="Morgan-Lang C."/>
            <person name="Hatzenpichler R."/>
            <person name="Goudeau D."/>
            <person name="Malmstrom R."/>
            <person name="Brazelton W.J."/>
            <person name="Woyke T."/>
            <person name="Hallam S.J."/>
            <person name="Tyson G.W."/>
            <person name="Wegener G."/>
            <person name="Boetius A."/>
            <person name="Orphan V."/>
        </authorList>
    </citation>
    <scope>NUCLEOTIDE SEQUENCE</scope>
</reference>